<reference evidence="2" key="1">
    <citation type="journal article" date="2019" name="Sci. Rep.">
        <title>Draft genome of Tanacetum cinerariifolium, the natural source of mosquito coil.</title>
        <authorList>
            <person name="Yamashiro T."/>
            <person name="Shiraishi A."/>
            <person name="Satake H."/>
            <person name="Nakayama K."/>
        </authorList>
    </citation>
    <scope>NUCLEOTIDE SEQUENCE</scope>
</reference>
<dbReference type="GO" id="GO:0003964">
    <property type="term" value="F:RNA-directed DNA polymerase activity"/>
    <property type="evidence" value="ECO:0007669"/>
    <property type="project" value="UniProtKB-KW"/>
</dbReference>
<dbReference type="AlphaFoldDB" id="A0A6L2LP90"/>
<proteinExistence type="predicted"/>
<keyword evidence="2" id="KW-0808">Transferase</keyword>
<organism evidence="2">
    <name type="scientific">Tanacetum cinerariifolium</name>
    <name type="common">Dalmatian daisy</name>
    <name type="synonym">Chrysanthemum cinerariifolium</name>
    <dbReference type="NCBI Taxonomy" id="118510"/>
    <lineage>
        <taxon>Eukaryota</taxon>
        <taxon>Viridiplantae</taxon>
        <taxon>Streptophyta</taxon>
        <taxon>Embryophyta</taxon>
        <taxon>Tracheophyta</taxon>
        <taxon>Spermatophyta</taxon>
        <taxon>Magnoliopsida</taxon>
        <taxon>eudicotyledons</taxon>
        <taxon>Gunneridae</taxon>
        <taxon>Pentapetalae</taxon>
        <taxon>asterids</taxon>
        <taxon>campanulids</taxon>
        <taxon>Asterales</taxon>
        <taxon>Asteraceae</taxon>
        <taxon>Asteroideae</taxon>
        <taxon>Anthemideae</taxon>
        <taxon>Anthemidinae</taxon>
        <taxon>Tanacetum</taxon>
    </lineage>
</organism>
<dbReference type="PANTHER" id="PTHR33067:SF9">
    <property type="entry name" value="RNA-DIRECTED DNA POLYMERASE"/>
    <property type="match status" value="1"/>
</dbReference>
<feature type="non-terminal residue" evidence="2">
    <location>
        <position position="1"/>
    </location>
</feature>
<accession>A0A6L2LP90</accession>
<gene>
    <name evidence="2" type="ORF">Tci_033913</name>
</gene>
<feature type="region of interest" description="Disordered" evidence="1">
    <location>
        <begin position="736"/>
        <end position="755"/>
    </location>
</feature>
<evidence type="ECO:0000313" key="2">
    <source>
        <dbReference type="EMBL" id="GEU61935.1"/>
    </source>
</evidence>
<dbReference type="EMBL" id="BKCJ010004587">
    <property type="protein sequence ID" value="GEU61935.1"/>
    <property type="molecule type" value="Genomic_DNA"/>
</dbReference>
<protein>
    <submittedName>
        <fullName evidence="2">Reverse transcriptase domain-containing protein</fullName>
    </submittedName>
</protein>
<feature type="region of interest" description="Disordered" evidence="1">
    <location>
        <begin position="809"/>
        <end position="835"/>
    </location>
</feature>
<keyword evidence="2" id="KW-0548">Nucleotidyltransferase</keyword>
<feature type="region of interest" description="Disordered" evidence="1">
    <location>
        <begin position="547"/>
        <end position="570"/>
    </location>
</feature>
<dbReference type="PANTHER" id="PTHR33067">
    <property type="entry name" value="RNA-DIRECTED DNA POLYMERASE-RELATED"/>
    <property type="match status" value="1"/>
</dbReference>
<evidence type="ECO:0000256" key="1">
    <source>
        <dbReference type="SAM" id="MobiDB-lite"/>
    </source>
</evidence>
<feature type="region of interest" description="Disordered" evidence="1">
    <location>
        <begin position="79"/>
        <end position="109"/>
    </location>
</feature>
<keyword evidence="2" id="KW-0695">RNA-directed DNA polymerase</keyword>
<name>A0A6L2LP90_TANCI</name>
<feature type="compositionally biased region" description="Basic and acidic residues" evidence="1">
    <location>
        <begin position="95"/>
        <end position="109"/>
    </location>
</feature>
<sequence>AEMGGVERQLVLYNCGGRVEMVVRRLWGVWWCGDDDGSTRVVVAVAVASAEMGGVERRLVAGGLAGKVWWRRKNWPKNEREGGGTVGRVGRGGRRGRDPWGGNDDHVDELNGYGNDQGVGANGGVKGVNGNEFLACNPKEYDGMGGAVVLTRWIEKMESVQDMSGCSIDQKVKYTTGSLVEFCPSHEMQRLKIEFWNHVMVGAAMLRILIVAKQGNKGYGFYQMDTEEVSDRFVDPCFVNGLEAYDGEINLGVEENMISNEYAVKLCLEHEVKKEIKRDDVEPGVIFGRSILRMTKAIPNFGVGTITIHPDIDPFLEETEEKEKGNDDWDRLLDFNIDDIPLLEDERPIIETMAYHDKYKKILNEIWKDKVELDGKIVKEKEDAVKTIKGEALKEKDDPGAFIFPIRFEGQVNKNALANTGSDINTMPYRIYETLGREDMKKGVTTLIAKFLILEIPIDHDSPIIVGRGFLRMIGGIVNTTERLFLTFDGFCHQTFRAARSDIMRNVKSDSDEEENYQIKRNKFRASIYGPKPASYLNCNDPVGRSLATETTMGTHDDEARSSRSKHSRQHETVEEVFLPQVHHEFLLWEGCNRDTKSMYNTRLAQLLPRHIYSPCVVNWDALNRIGCDGEIDDILRIRLHEAGFEEEIFTFVAWIRAFNINEPIYVELATSFTQLMNLMKLGLYQAVKLEEEGFNVYFKGEDVVRSLRALIYYRDLDTITLRDLIDSDGKLIPDDPQPGVPRVGIPRPPRASMQDLNDRMGRMEIRKEAVERMEYRQSYHWDRYQGVFEHIAEVYSVSFQGAYNPPGYAQSQYDQYYQQYPPPPPQYPQQQDDE</sequence>
<comment type="caution">
    <text evidence="2">The sequence shown here is derived from an EMBL/GenBank/DDBJ whole genome shotgun (WGS) entry which is preliminary data.</text>
</comment>